<dbReference type="InterPro" id="IPR036412">
    <property type="entry name" value="HAD-like_sf"/>
</dbReference>
<evidence type="ECO:0000313" key="2">
    <source>
        <dbReference type="EnsemblFungi" id="FOXG_13054P0"/>
    </source>
</evidence>
<reference evidence="3" key="1">
    <citation type="journal article" date="2012" name="Mol. Plant Microbe Interact.">
        <title>A highly conserved effector in Fusarium oxysporum is required for full virulence on Arabidopsis.</title>
        <authorList>
            <person name="Thatcher L.F."/>
            <person name="Gardiner D.M."/>
            <person name="Kazan K."/>
            <person name="Manners J."/>
        </authorList>
    </citation>
    <scope>NUCLEOTIDE SEQUENCE [LARGE SCALE GENOMIC DNA]</scope>
    <source>
        <strain evidence="3">Fo5176</strain>
    </source>
</reference>
<dbReference type="PANTHER" id="PTHR43316">
    <property type="entry name" value="HYDROLASE, HALOACID DELAHOGENASE-RELATED"/>
    <property type="match status" value="1"/>
</dbReference>
<dbReference type="VEuPathDB" id="FungiDB:FOXG_13054"/>
<reference evidence="2" key="2">
    <citation type="submission" date="2025-08" db="UniProtKB">
        <authorList>
            <consortium name="EnsemblFungi"/>
        </authorList>
    </citation>
    <scope>IDENTIFICATION</scope>
    <source>
        <strain evidence="2">4287 / CBS 123668 / FGSC 9935 / NRRL 34936</strain>
    </source>
</reference>
<proteinExistence type="predicted"/>
<protein>
    <submittedName>
        <fullName evidence="2">Uncharacterized protein</fullName>
    </submittedName>
</protein>
<evidence type="ECO:0000313" key="3">
    <source>
        <dbReference type="Proteomes" id="UP000002489"/>
    </source>
</evidence>
<dbReference type="STRING" id="426428.A0A0D2Y9T3"/>
<dbReference type="Proteomes" id="UP000002489">
    <property type="component" value="Unassembled WGS sequence"/>
</dbReference>
<dbReference type="InterPro" id="IPR051540">
    <property type="entry name" value="S-2-haloacid_dehalogenase"/>
</dbReference>
<name>A0A0D2Y9T3_FUSOF</name>
<dbReference type="InterPro" id="IPR023198">
    <property type="entry name" value="PGP-like_dom2"/>
</dbReference>
<dbReference type="SUPFAM" id="SSF56784">
    <property type="entry name" value="HAD-like"/>
    <property type="match status" value="1"/>
</dbReference>
<evidence type="ECO:0000256" key="1">
    <source>
        <dbReference type="ARBA" id="ARBA00022801"/>
    </source>
</evidence>
<dbReference type="InterPro" id="IPR023214">
    <property type="entry name" value="HAD_sf"/>
</dbReference>
<dbReference type="GO" id="GO:0016787">
    <property type="term" value="F:hydrolase activity"/>
    <property type="evidence" value="ECO:0007669"/>
    <property type="project" value="UniProtKB-KW"/>
</dbReference>
<dbReference type="EnsemblFungi" id="FOXG_13054T0">
    <property type="protein sequence ID" value="FOXG_13054P0"/>
    <property type="gene ID" value="FOXG_13054"/>
</dbReference>
<dbReference type="Gene3D" id="1.10.150.240">
    <property type="entry name" value="Putative phosphatase, domain 2"/>
    <property type="match status" value="1"/>
</dbReference>
<organism evidence="2 3">
    <name type="scientific">Fusarium oxysporum (strain Fo5176)</name>
    <name type="common">Fusarium vascular wilt</name>
    <dbReference type="NCBI Taxonomy" id="660025"/>
    <lineage>
        <taxon>Eukaryota</taxon>
        <taxon>Fungi</taxon>
        <taxon>Dikarya</taxon>
        <taxon>Ascomycota</taxon>
        <taxon>Pezizomycotina</taxon>
        <taxon>Sordariomycetes</taxon>
        <taxon>Hypocreomycetidae</taxon>
        <taxon>Hypocreales</taxon>
        <taxon>Nectriaceae</taxon>
        <taxon>Fusarium</taxon>
        <taxon>Fusarium oxysporum species complex</taxon>
    </lineage>
</organism>
<accession>A0A0D2Y9T3</accession>
<dbReference type="PANTHER" id="PTHR43316:SF4">
    <property type="entry name" value="ACID DEHALOGENASE, PUTATIVE (AFU_ORTHOLOGUE AFUA_8G05870)-RELATED"/>
    <property type="match status" value="1"/>
</dbReference>
<keyword evidence="1" id="KW-0378">Hydrolase</keyword>
<gene>
    <name evidence="2" type="primary">28954341</name>
</gene>
<dbReference type="Gene3D" id="3.40.50.1000">
    <property type="entry name" value="HAD superfamily/HAD-like"/>
    <property type="match status" value="1"/>
</dbReference>
<dbReference type="AlphaFoldDB" id="A0A0D2Y9T3"/>
<dbReference type="Pfam" id="PF00702">
    <property type="entry name" value="Hydrolase"/>
    <property type="match status" value="1"/>
</dbReference>
<sequence length="240" mass="26586">MANQKHVVFDVVGTCVSFNAFYNGIDRVIGEKLAAKHITANAFGYTWMTAAELEFTFLSVSERHRPYKEVLRTLFYRTLFMVGVAAPRELVTDAERDACVQAYSDLELRPGAKECFAILRDAGFTVWCLTTGDTKRVGGYFERAGVDMPLENLISCDGQGVAKPALAAYKPTLARFAPDDIKWFAAAHMWDVSAAVKVGFRGAYCTIYEQDPCTEIFDAQMEVMADTLPEMAKGIVQASL</sequence>